<dbReference type="InterPro" id="IPR001173">
    <property type="entry name" value="Glyco_trans_2-like"/>
</dbReference>
<evidence type="ECO:0000313" key="3">
    <source>
        <dbReference type="EMBL" id="GEP94788.1"/>
    </source>
</evidence>
<gene>
    <name evidence="3" type="ORF">CCY01nite_10480</name>
</gene>
<dbReference type="InterPro" id="IPR029044">
    <property type="entry name" value="Nucleotide-diphossugar_trans"/>
</dbReference>
<dbReference type="GO" id="GO:0016740">
    <property type="term" value="F:transferase activity"/>
    <property type="evidence" value="ECO:0007669"/>
    <property type="project" value="UniProtKB-KW"/>
</dbReference>
<dbReference type="SUPFAM" id="SSF53448">
    <property type="entry name" value="Nucleotide-diphospho-sugar transferases"/>
    <property type="match status" value="1"/>
</dbReference>
<comment type="caution">
    <text evidence="3">The sequence shown here is derived from an EMBL/GenBank/DDBJ whole genome shotgun (WGS) entry which is preliminary data.</text>
</comment>
<dbReference type="AlphaFoldDB" id="A0A512RGJ3"/>
<dbReference type="PANTHER" id="PTHR43179">
    <property type="entry name" value="RHAMNOSYLTRANSFERASE WBBL"/>
    <property type="match status" value="1"/>
</dbReference>
<name>A0A512RGJ3_9BACT</name>
<sequence length="316" mass="36982">MGLSVIVVNYNGELYLESFFESLFGALSDFKSPYEILVYDNNSTDASTTMLDMYYATHDNIRLFKNADNIGFARSNNFLVKKAKFKNLLLINNDTRIIDIRSIINKLNDVKELDKEIISCQILNEDLTVQQNIFSFPNISRLLIQLFLLKNLFKKIVKQRSKSKVLSNCYFSGCFIILSKTLFEKVGGFDEDYFFYHEEADLFLKMEKHNIQKIIFDDSKIVHYGGGGGPISEFAFRNYFISLYILYAKHYFKSNRYVLQLLFLISFYYRYLLIFMGIPFNPSPLATIYKGQLQTINSRSFLKKIHKTTLKEILKR</sequence>
<dbReference type="EMBL" id="BKAU01000001">
    <property type="protein sequence ID" value="GEP94788.1"/>
    <property type="molecule type" value="Genomic_DNA"/>
</dbReference>
<dbReference type="Pfam" id="PF00535">
    <property type="entry name" value="Glycos_transf_2"/>
    <property type="match status" value="1"/>
</dbReference>
<dbReference type="PANTHER" id="PTHR43179:SF7">
    <property type="entry name" value="RHAMNOSYLTRANSFERASE WBBL"/>
    <property type="match status" value="1"/>
</dbReference>
<feature type="transmembrane region" description="Helical" evidence="1">
    <location>
        <begin position="257"/>
        <end position="280"/>
    </location>
</feature>
<dbReference type="Gene3D" id="3.90.550.10">
    <property type="entry name" value="Spore Coat Polysaccharide Biosynthesis Protein SpsA, Chain A"/>
    <property type="match status" value="1"/>
</dbReference>
<keyword evidence="3" id="KW-0808">Transferase</keyword>
<keyword evidence="1" id="KW-0472">Membrane</keyword>
<dbReference type="Proteomes" id="UP000321436">
    <property type="component" value="Unassembled WGS sequence"/>
</dbReference>
<evidence type="ECO:0000259" key="2">
    <source>
        <dbReference type="Pfam" id="PF00535"/>
    </source>
</evidence>
<proteinExistence type="predicted"/>
<dbReference type="OrthoDB" id="9771846at2"/>
<keyword evidence="1" id="KW-0812">Transmembrane</keyword>
<feature type="domain" description="Glycosyltransferase 2-like" evidence="2">
    <location>
        <begin position="4"/>
        <end position="99"/>
    </location>
</feature>
<protein>
    <submittedName>
        <fullName evidence="3">Glycosyl transferase</fullName>
    </submittedName>
</protein>
<dbReference type="RefSeq" id="WP_146858488.1">
    <property type="nucleotide sequence ID" value="NZ_BKAU01000001.1"/>
</dbReference>
<reference evidence="3 4" key="1">
    <citation type="submission" date="2019-07" db="EMBL/GenBank/DDBJ databases">
        <title>Whole genome shotgun sequence of Chitinophaga cymbidii NBRC 109752.</title>
        <authorList>
            <person name="Hosoyama A."/>
            <person name="Uohara A."/>
            <person name="Ohji S."/>
            <person name="Ichikawa N."/>
        </authorList>
    </citation>
    <scope>NUCLEOTIDE SEQUENCE [LARGE SCALE GENOMIC DNA]</scope>
    <source>
        <strain evidence="3 4">NBRC 109752</strain>
    </source>
</reference>
<keyword evidence="1" id="KW-1133">Transmembrane helix</keyword>
<accession>A0A512RGJ3</accession>
<keyword evidence="4" id="KW-1185">Reference proteome</keyword>
<organism evidence="3 4">
    <name type="scientific">Chitinophaga cymbidii</name>
    <dbReference type="NCBI Taxonomy" id="1096750"/>
    <lineage>
        <taxon>Bacteria</taxon>
        <taxon>Pseudomonadati</taxon>
        <taxon>Bacteroidota</taxon>
        <taxon>Chitinophagia</taxon>
        <taxon>Chitinophagales</taxon>
        <taxon>Chitinophagaceae</taxon>
        <taxon>Chitinophaga</taxon>
    </lineage>
</organism>
<evidence type="ECO:0000256" key="1">
    <source>
        <dbReference type="SAM" id="Phobius"/>
    </source>
</evidence>
<evidence type="ECO:0000313" key="4">
    <source>
        <dbReference type="Proteomes" id="UP000321436"/>
    </source>
</evidence>